<protein>
    <recommendedName>
        <fullName evidence="11 12">Chaperone protein DnaJ</fullName>
    </recommendedName>
</protein>
<dbReference type="CDD" id="cd06257">
    <property type="entry name" value="DnaJ"/>
    <property type="match status" value="1"/>
</dbReference>
<dbReference type="Pfam" id="PF00226">
    <property type="entry name" value="DnaJ"/>
    <property type="match status" value="1"/>
</dbReference>
<organism evidence="16 17">
    <name type="scientific">Fuerstiella marisgermanici</name>
    <dbReference type="NCBI Taxonomy" id="1891926"/>
    <lineage>
        <taxon>Bacteria</taxon>
        <taxon>Pseudomonadati</taxon>
        <taxon>Planctomycetota</taxon>
        <taxon>Planctomycetia</taxon>
        <taxon>Planctomycetales</taxon>
        <taxon>Planctomycetaceae</taxon>
        <taxon>Fuerstiella</taxon>
    </lineage>
</organism>
<dbReference type="InterPro" id="IPR036410">
    <property type="entry name" value="HSP_DnaJ_Cys-rich_dom_sf"/>
</dbReference>
<keyword evidence="6 12" id="KW-0862">Zinc</keyword>
<feature type="binding site" evidence="12">
    <location>
        <position position="171"/>
    </location>
    <ligand>
        <name>Zn(2+)</name>
        <dbReference type="ChEBI" id="CHEBI:29105"/>
        <label>2</label>
    </ligand>
</feature>
<evidence type="ECO:0000256" key="9">
    <source>
        <dbReference type="ARBA" id="ARBA00053423"/>
    </source>
</evidence>
<evidence type="ECO:0000256" key="7">
    <source>
        <dbReference type="ARBA" id="ARBA00023016"/>
    </source>
</evidence>
<dbReference type="SUPFAM" id="SSF57938">
    <property type="entry name" value="DnaJ/Hsp40 cysteine-rich domain"/>
    <property type="match status" value="1"/>
</dbReference>
<feature type="domain" description="CR-type" evidence="15">
    <location>
        <begin position="141"/>
        <end position="219"/>
    </location>
</feature>
<sequence length="387" mass="41520">MATQTCYYEVLSVSRTASAGEIKKAYRKLALKYHPDRNQGDDEAITKFKEASEAFDVLGDEEKRARYDQFGHAGVQGAAGRSGGGGFQDVNDIFSAFGDIFEGFGFGGGGGGGSRRGRGGARRGASLETTIVLELPEAASGCSRELEISRREECDTCHGSGAKAGSDSTNCSTCGGHGQVIQSQGFFRVQTTCPACRGEGKVIKDPCQNCSGSGRVMKKSTLKINIPAGVDNGMQMPIRGEGEAGIKGGPRGDLHVNFKVKEHPLFERHGQDLLCRLPISYSQAALGAEVEIPTLTGRDTLTIKPGTQPGEVKRLRHKGMPDPNGRHHVGDLMVEIQVEVPKSVSGRQEELLRELAGLEDAAVMPHQQSFFDKVKHFFSGDDDEDDS</sequence>
<feature type="binding site" evidence="12">
    <location>
        <position position="193"/>
    </location>
    <ligand>
        <name>Zn(2+)</name>
        <dbReference type="ChEBI" id="CHEBI:29105"/>
        <label>2</label>
    </ligand>
</feature>
<dbReference type="PROSITE" id="PS00636">
    <property type="entry name" value="DNAJ_1"/>
    <property type="match status" value="1"/>
</dbReference>
<comment type="similarity">
    <text evidence="10 12">Belongs to the DnaJ family.</text>
</comment>
<dbReference type="EMBL" id="CP017641">
    <property type="protein sequence ID" value="APZ93565.1"/>
    <property type="molecule type" value="Genomic_DNA"/>
</dbReference>
<evidence type="ECO:0000256" key="12">
    <source>
        <dbReference type="HAMAP-Rule" id="MF_01152"/>
    </source>
</evidence>
<evidence type="ECO:0000256" key="3">
    <source>
        <dbReference type="ARBA" id="ARBA00022723"/>
    </source>
</evidence>
<feature type="repeat" description="CXXCXGXG motif" evidence="12">
    <location>
        <begin position="171"/>
        <end position="178"/>
    </location>
</feature>
<evidence type="ECO:0000313" key="16">
    <source>
        <dbReference type="EMBL" id="APZ93565.1"/>
    </source>
</evidence>
<evidence type="ECO:0000259" key="14">
    <source>
        <dbReference type="PROSITE" id="PS50076"/>
    </source>
</evidence>
<dbReference type="InterPro" id="IPR012724">
    <property type="entry name" value="DnaJ"/>
</dbReference>
<dbReference type="GO" id="GO:0006260">
    <property type="term" value="P:DNA replication"/>
    <property type="evidence" value="ECO:0007669"/>
    <property type="project" value="UniProtKB-KW"/>
</dbReference>
<dbReference type="InterPro" id="IPR001305">
    <property type="entry name" value="HSP_DnaJ_Cys-rich_dom"/>
</dbReference>
<dbReference type="CDD" id="cd10719">
    <property type="entry name" value="DnaJ_zf"/>
    <property type="match status" value="1"/>
</dbReference>
<dbReference type="GO" id="GO:0005524">
    <property type="term" value="F:ATP binding"/>
    <property type="evidence" value="ECO:0007669"/>
    <property type="project" value="InterPro"/>
</dbReference>
<dbReference type="NCBIfam" id="NF008035">
    <property type="entry name" value="PRK10767.1"/>
    <property type="match status" value="1"/>
</dbReference>
<dbReference type="Proteomes" id="UP000187735">
    <property type="component" value="Chromosome"/>
</dbReference>
<dbReference type="GO" id="GO:0005737">
    <property type="term" value="C:cytoplasm"/>
    <property type="evidence" value="ECO:0007669"/>
    <property type="project" value="UniProtKB-SubCell"/>
</dbReference>
<dbReference type="SMART" id="SM00271">
    <property type="entry name" value="DnaJ"/>
    <property type="match status" value="1"/>
</dbReference>
<comment type="subunit">
    <text evidence="12">Homodimer.</text>
</comment>
<dbReference type="Pfam" id="PF01556">
    <property type="entry name" value="DnaJ_C"/>
    <property type="match status" value="1"/>
</dbReference>
<evidence type="ECO:0000256" key="1">
    <source>
        <dbReference type="ARBA" id="ARBA00022490"/>
    </source>
</evidence>
<dbReference type="Gene3D" id="2.10.230.10">
    <property type="entry name" value="Heat shock protein DnaJ, cysteine-rich domain"/>
    <property type="match status" value="1"/>
</dbReference>
<dbReference type="PRINTS" id="PR00625">
    <property type="entry name" value="JDOMAIN"/>
</dbReference>
<keyword evidence="2 12" id="KW-0235">DNA replication</keyword>
<dbReference type="RefSeq" id="WP_077025011.1">
    <property type="nucleotide sequence ID" value="NZ_CP017641.1"/>
</dbReference>
<feature type="domain" description="J" evidence="14">
    <location>
        <begin position="6"/>
        <end position="71"/>
    </location>
</feature>
<evidence type="ECO:0000256" key="8">
    <source>
        <dbReference type="ARBA" id="ARBA00023186"/>
    </source>
</evidence>
<feature type="repeat" description="CXXCXGXG motif" evidence="12">
    <location>
        <begin position="207"/>
        <end position="214"/>
    </location>
</feature>
<dbReference type="AlphaFoldDB" id="A0A1P8WHN7"/>
<dbReference type="GO" id="GO:0031072">
    <property type="term" value="F:heat shock protein binding"/>
    <property type="evidence" value="ECO:0007669"/>
    <property type="project" value="InterPro"/>
</dbReference>
<feature type="binding site" evidence="12">
    <location>
        <position position="210"/>
    </location>
    <ligand>
        <name>Zn(2+)</name>
        <dbReference type="ChEBI" id="CHEBI:29105"/>
        <label>1</label>
    </ligand>
</feature>
<dbReference type="Gene3D" id="2.60.260.20">
    <property type="entry name" value="Urease metallochaperone UreE, N-terminal domain"/>
    <property type="match status" value="2"/>
</dbReference>
<dbReference type="GO" id="GO:0009408">
    <property type="term" value="P:response to heat"/>
    <property type="evidence" value="ECO:0007669"/>
    <property type="project" value="InterPro"/>
</dbReference>
<feature type="binding site" evidence="12">
    <location>
        <position position="174"/>
    </location>
    <ligand>
        <name>Zn(2+)</name>
        <dbReference type="ChEBI" id="CHEBI:29105"/>
        <label>2</label>
    </ligand>
</feature>
<name>A0A1P8WHN7_9PLAN</name>
<evidence type="ECO:0000256" key="4">
    <source>
        <dbReference type="ARBA" id="ARBA00022737"/>
    </source>
</evidence>
<dbReference type="STRING" id="1891926.Fuma_03183"/>
<keyword evidence="4 12" id="KW-0677">Repeat</keyword>
<comment type="subcellular location">
    <subcellularLocation>
        <location evidence="12">Cytoplasm</location>
    </subcellularLocation>
</comment>
<dbReference type="SUPFAM" id="SSF46565">
    <property type="entry name" value="Chaperone J-domain"/>
    <property type="match status" value="1"/>
</dbReference>
<evidence type="ECO:0000256" key="6">
    <source>
        <dbReference type="ARBA" id="ARBA00022833"/>
    </source>
</evidence>
<keyword evidence="5 12" id="KW-0863">Zinc-finger</keyword>
<feature type="binding site" evidence="12">
    <location>
        <position position="196"/>
    </location>
    <ligand>
        <name>Zn(2+)</name>
        <dbReference type="ChEBI" id="CHEBI:29105"/>
        <label>2</label>
    </ligand>
</feature>
<keyword evidence="7 12" id="KW-0346">Stress response</keyword>
<keyword evidence="3 12" id="KW-0479">Metal-binding</keyword>
<proteinExistence type="inferred from homology"/>
<feature type="binding site" evidence="12">
    <location>
        <position position="154"/>
    </location>
    <ligand>
        <name>Zn(2+)</name>
        <dbReference type="ChEBI" id="CHEBI:29105"/>
        <label>1</label>
    </ligand>
</feature>
<feature type="binding site" evidence="12">
    <location>
        <position position="207"/>
    </location>
    <ligand>
        <name>Zn(2+)</name>
        <dbReference type="ChEBI" id="CHEBI:29105"/>
        <label>1</label>
    </ligand>
</feature>
<dbReference type="PROSITE" id="PS50076">
    <property type="entry name" value="DNAJ_2"/>
    <property type="match status" value="1"/>
</dbReference>
<dbReference type="FunFam" id="1.10.287.110:FF:000034">
    <property type="entry name" value="Chaperone protein DnaJ"/>
    <property type="match status" value="1"/>
</dbReference>
<evidence type="ECO:0000256" key="10">
    <source>
        <dbReference type="ARBA" id="ARBA00061004"/>
    </source>
</evidence>
<dbReference type="FunFam" id="2.60.260.20:FF:000005">
    <property type="entry name" value="Chaperone protein dnaJ 1, mitochondrial"/>
    <property type="match status" value="1"/>
</dbReference>
<dbReference type="SUPFAM" id="SSF49493">
    <property type="entry name" value="HSP40/DnaJ peptide-binding domain"/>
    <property type="match status" value="2"/>
</dbReference>
<dbReference type="InterPro" id="IPR008971">
    <property type="entry name" value="HSP40/DnaJ_pept-bd"/>
</dbReference>
<dbReference type="KEGG" id="fmr:Fuma_03183"/>
<dbReference type="PROSITE" id="PS51188">
    <property type="entry name" value="ZF_CR"/>
    <property type="match status" value="1"/>
</dbReference>
<dbReference type="InterPro" id="IPR001623">
    <property type="entry name" value="DnaJ_domain"/>
</dbReference>
<dbReference type="Pfam" id="PF00684">
    <property type="entry name" value="DnaJ_CXXCXGXG"/>
    <property type="match status" value="1"/>
</dbReference>
<feature type="repeat" description="CXXCXGXG motif" evidence="12">
    <location>
        <begin position="193"/>
        <end position="200"/>
    </location>
</feature>
<evidence type="ECO:0000313" key="17">
    <source>
        <dbReference type="Proteomes" id="UP000187735"/>
    </source>
</evidence>
<dbReference type="CDD" id="cd10747">
    <property type="entry name" value="DnaJ_C"/>
    <property type="match status" value="1"/>
</dbReference>
<dbReference type="FunFam" id="2.10.230.10:FF:000002">
    <property type="entry name" value="Molecular chaperone DnaJ"/>
    <property type="match status" value="1"/>
</dbReference>
<feature type="binding site" evidence="12">
    <location>
        <position position="157"/>
    </location>
    <ligand>
        <name>Zn(2+)</name>
        <dbReference type="ChEBI" id="CHEBI:29105"/>
        <label>1</label>
    </ligand>
</feature>
<dbReference type="PANTHER" id="PTHR43096">
    <property type="entry name" value="DNAJ HOMOLOG 1, MITOCHONDRIAL-RELATED"/>
    <property type="match status" value="1"/>
</dbReference>
<evidence type="ECO:0000256" key="13">
    <source>
        <dbReference type="PROSITE-ProRule" id="PRU00546"/>
    </source>
</evidence>
<dbReference type="GO" id="GO:0042026">
    <property type="term" value="P:protein refolding"/>
    <property type="evidence" value="ECO:0007669"/>
    <property type="project" value="TreeGrafter"/>
</dbReference>
<dbReference type="InterPro" id="IPR036869">
    <property type="entry name" value="J_dom_sf"/>
</dbReference>
<dbReference type="NCBIfam" id="TIGR02349">
    <property type="entry name" value="DnaJ_bact"/>
    <property type="match status" value="1"/>
</dbReference>
<dbReference type="InterPro" id="IPR018253">
    <property type="entry name" value="DnaJ_domain_CS"/>
</dbReference>
<gene>
    <name evidence="16" type="primary">dnaJ_1</name>
    <name evidence="12" type="synonym">dnaJ</name>
    <name evidence="16" type="ORF">Fuma_03183</name>
</gene>
<dbReference type="Gene3D" id="1.10.287.110">
    <property type="entry name" value="DnaJ domain"/>
    <property type="match status" value="1"/>
</dbReference>
<comment type="cofactor">
    <cofactor evidence="12">
        <name>Zn(2+)</name>
        <dbReference type="ChEBI" id="CHEBI:29105"/>
    </cofactor>
    <text evidence="12">Binds 2 Zn(2+) ions per monomer.</text>
</comment>
<keyword evidence="1 12" id="KW-0963">Cytoplasm</keyword>
<dbReference type="PANTHER" id="PTHR43096:SF48">
    <property type="entry name" value="CHAPERONE PROTEIN DNAJ"/>
    <property type="match status" value="1"/>
</dbReference>
<dbReference type="HAMAP" id="MF_01152">
    <property type="entry name" value="DnaJ"/>
    <property type="match status" value="1"/>
</dbReference>
<comment type="function">
    <text evidence="9 12">Participates actively in the response to hyperosmotic and heat shock by preventing the aggregation of stress-denatured proteins and by disaggregating proteins, also in an autonomous, DnaK-independent fashion. Unfolded proteins bind initially to DnaJ; upon interaction with the DnaJ-bound protein, DnaK hydrolyzes its bound ATP, resulting in the formation of a stable complex. GrpE releases ADP from DnaK; ATP binding to DnaK triggers the release of the substrate protein, thus completing the reaction cycle. Several rounds of ATP-dependent interactions between DnaJ, DnaK and GrpE are required for fully efficient folding. Also involved, together with DnaK and GrpE, in the DNA replication of plasmids through activation of initiation proteins.</text>
</comment>
<comment type="domain">
    <text evidence="12">The J domain is necessary and sufficient to stimulate DnaK ATPase activity. Zinc center 1 plays an important role in the autonomous, DnaK-independent chaperone activity of DnaJ. Zinc center 2 is essential for interaction with DnaK and for DnaJ activity.</text>
</comment>
<evidence type="ECO:0000259" key="15">
    <source>
        <dbReference type="PROSITE" id="PS51188"/>
    </source>
</evidence>
<feature type="repeat" description="CXXCXGXG motif" evidence="12">
    <location>
        <begin position="154"/>
        <end position="161"/>
    </location>
</feature>
<dbReference type="GO" id="GO:0008270">
    <property type="term" value="F:zinc ion binding"/>
    <property type="evidence" value="ECO:0007669"/>
    <property type="project" value="UniProtKB-UniRule"/>
</dbReference>
<keyword evidence="17" id="KW-1185">Reference proteome</keyword>
<evidence type="ECO:0000256" key="5">
    <source>
        <dbReference type="ARBA" id="ARBA00022771"/>
    </source>
</evidence>
<dbReference type="GO" id="GO:0051082">
    <property type="term" value="F:unfolded protein binding"/>
    <property type="evidence" value="ECO:0007669"/>
    <property type="project" value="UniProtKB-UniRule"/>
</dbReference>
<reference evidence="16 17" key="1">
    <citation type="journal article" date="2016" name="Front. Microbiol.">
        <title>Fuerstia marisgermanicae gen. nov., sp. nov., an Unusual Member of the Phylum Planctomycetes from the German Wadden Sea.</title>
        <authorList>
            <person name="Kohn T."/>
            <person name="Heuer A."/>
            <person name="Jogler M."/>
            <person name="Vollmers J."/>
            <person name="Boedeker C."/>
            <person name="Bunk B."/>
            <person name="Rast P."/>
            <person name="Borchert D."/>
            <person name="Glockner I."/>
            <person name="Freese H.M."/>
            <person name="Klenk H.P."/>
            <person name="Overmann J."/>
            <person name="Kaster A.K."/>
            <person name="Rohde M."/>
            <person name="Wiegand S."/>
            <person name="Jogler C."/>
        </authorList>
    </citation>
    <scope>NUCLEOTIDE SEQUENCE [LARGE SCALE GENOMIC DNA]</scope>
    <source>
        <strain evidence="16 17">NH11</strain>
    </source>
</reference>
<feature type="zinc finger region" description="CR-type" evidence="13">
    <location>
        <begin position="141"/>
        <end position="219"/>
    </location>
</feature>
<evidence type="ECO:0000256" key="2">
    <source>
        <dbReference type="ARBA" id="ARBA00022705"/>
    </source>
</evidence>
<evidence type="ECO:0000256" key="11">
    <source>
        <dbReference type="ARBA" id="ARBA00067609"/>
    </source>
</evidence>
<dbReference type="InterPro" id="IPR002939">
    <property type="entry name" value="DnaJ_C"/>
</dbReference>
<dbReference type="OrthoDB" id="9779889at2"/>
<accession>A0A1P8WHN7</accession>
<keyword evidence="8 12" id="KW-0143">Chaperone</keyword>